<dbReference type="InterPro" id="IPR027795">
    <property type="entry name" value="CASTOR_ACT_dom"/>
</dbReference>
<feature type="domain" description="CASTOR ACT" evidence="2">
    <location>
        <begin position="69"/>
        <end position="125"/>
    </location>
</feature>
<dbReference type="Gene3D" id="3.30.2130.10">
    <property type="entry name" value="VC0802-like"/>
    <property type="match status" value="1"/>
</dbReference>
<dbReference type="Pfam" id="PF13840">
    <property type="entry name" value="ACT_7"/>
    <property type="match status" value="1"/>
</dbReference>
<protein>
    <submittedName>
        <fullName evidence="3">ACT domain-containing protein</fullName>
    </submittedName>
</protein>
<dbReference type="Proteomes" id="UP001501585">
    <property type="component" value="Unassembled WGS sequence"/>
</dbReference>
<evidence type="ECO:0000313" key="4">
    <source>
        <dbReference type="Proteomes" id="UP001501585"/>
    </source>
</evidence>
<dbReference type="EMBL" id="BAAAPC010000024">
    <property type="protein sequence ID" value="GAA2012502.1"/>
    <property type="molecule type" value="Genomic_DNA"/>
</dbReference>
<dbReference type="InterPro" id="IPR018717">
    <property type="entry name" value="DUF2241"/>
</dbReference>
<dbReference type="PANTHER" id="PTHR39199">
    <property type="entry name" value="BLR5128 PROTEIN"/>
    <property type="match status" value="1"/>
</dbReference>
<dbReference type="RefSeq" id="WP_344165216.1">
    <property type="nucleotide sequence ID" value="NZ_BAAAPC010000024.1"/>
</dbReference>
<accession>A0ABN2TKZ6</accession>
<comment type="caution">
    <text evidence="3">The sequence shown here is derived from an EMBL/GenBank/DDBJ whole genome shotgun (WGS) entry which is preliminary data.</text>
</comment>
<gene>
    <name evidence="3" type="ORF">GCM10009799_46070</name>
</gene>
<feature type="domain" description="DUF2241" evidence="1">
    <location>
        <begin position="4"/>
        <end position="68"/>
    </location>
</feature>
<evidence type="ECO:0000313" key="3">
    <source>
        <dbReference type="EMBL" id="GAA2012502.1"/>
    </source>
</evidence>
<evidence type="ECO:0000259" key="2">
    <source>
        <dbReference type="Pfam" id="PF13840"/>
    </source>
</evidence>
<name>A0ABN2TKZ6_9ACTN</name>
<dbReference type="InterPro" id="IPR045865">
    <property type="entry name" value="ACT-like_dom_sf"/>
</dbReference>
<sequence length="149" mass="15790">MTTAEHDLTRLLTGMEPELRPGRHVFTRAERIPPGVHPIVTVAEDEALTIVCPQEEADATGLPYDYVAAWITLRVHSALHAVGLTATVAGVLAEADMSCNVVAGYYHDHLFVSHADGPRAVDLLRSVAARSATGTAPPPYGPSGAISRS</sequence>
<proteinExistence type="predicted"/>
<reference evidence="3 4" key="1">
    <citation type="journal article" date="2019" name="Int. J. Syst. Evol. Microbiol.">
        <title>The Global Catalogue of Microorganisms (GCM) 10K type strain sequencing project: providing services to taxonomists for standard genome sequencing and annotation.</title>
        <authorList>
            <consortium name="The Broad Institute Genomics Platform"/>
            <consortium name="The Broad Institute Genome Sequencing Center for Infectious Disease"/>
            <person name="Wu L."/>
            <person name="Ma J."/>
        </authorList>
    </citation>
    <scope>NUCLEOTIDE SEQUENCE [LARGE SCALE GENOMIC DNA]</scope>
    <source>
        <strain evidence="3 4">JCM 15313</strain>
    </source>
</reference>
<evidence type="ECO:0000259" key="1">
    <source>
        <dbReference type="Pfam" id="PF10000"/>
    </source>
</evidence>
<dbReference type="SUPFAM" id="SSF55021">
    <property type="entry name" value="ACT-like"/>
    <property type="match status" value="2"/>
</dbReference>
<dbReference type="Pfam" id="PF10000">
    <property type="entry name" value="ACT_3"/>
    <property type="match status" value="1"/>
</dbReference>
<dbReference type="PANTHER" id="PTHR39199:SF1">
    <property type="entry name" value="BLR5128 PROTEIN"/>
    <property type="match status" value="1"/>
</dbReference>
<keyword evidence="4" id="KW-1185">Reference proteome</keyword>
<organism evidence="3 4">
    <name type="scientific">Nocardiopsis rhodophaea</name>
    <dbReference type="NCBI Taxonomy" id="280238"/>
    <lineage>
        <taxon>Bacteria</taxon>
        <taxon>Bacillati</taxon>
        <taxon>Actinomycetota</taxon>
        <taxon>Actinomycetes</taxon>
        <taxon>Streptosporangiales</taxon>
        <taxon>Nocardiopsidaceae</taxon>
        <taxon>Nocardiopsis</taxon>
    </lineage>
</organism>